<dbReference type="InterPro" id="IPR020902">
    <property type="entry name" value="Actin/actin-like_CS"/>
</dbReference>
<keyword evidence="2" id="KW-0963">Cytoplasm</keyword>
<name>A0A2T9ZJU9_9FUNG</name>
<dbReference type="FunFam" id="3.90.640.10:FF:000007">
    <property type="entry name" value="Actin like 7B"/>
    <property type="match status" value="1"/>
</dbReference>
<evidence type="ECO:0000313" key="8">
    <source>
        <dbReference type="EMBL" id="PVV04832.1"/>
    </source>
</evidence>
<dbReference type="Gene3D" id="3.30.420.40">
    <property type="match status" value="2"/>
</dbReference>
<dbReference type="FunFam" id="3.30.420.40:FF:000018">
    <property type="entry name" value="Actin-like protein (Centractin)"/>
    <property type="match status" value="1"/>
</dbReference>
<evidence type="ECO:0000256" key="5">
    <source>
        <dbReference type="ARBA" id="ARBA00073387"/>
    </source>
</evidence>
<keyword evidence="3" id="KW-0206">Cytoskeleton</keyword>
<comment type="similarity">
    <text evidence="4">Belongs to the actin family. ARP1 subfamily.</text>
</comment>
<dbReference type="PANTHER" id="PTHR11937">
    <property type="entry name" value="ACTIN"/>
    <property type="match status" value="1"/>
</dbReference>
<protein>
    <recommendedName>
        <fullName evidence="5">Centractin</fullName>
    </recommendedName>
    <alternativeName>
        <fullName evidence="6">Actin-like protein</fullName>
    </alternativeName>
    <alternativeName>
        <fullName evidence="7">Actin-related protein 1</fullName>
    </alternativeName>
</protein>
<dbReference type="Pfam" id="PF00022">
    <property type="entry name" value="Actin"/>
    <property type="match status" value="1"/>
</dbReference>
<evidence type="ECO:0000256" key="1">
    <source>
        <dbReference type="ARBA" id="ARBA00004245"/>
    </source>
</evidence>
<dbReference type="SUPFAM" id="SSF53067">
    <property type="entry name" value="Actin-like ATPase domain"/>
    <property type="match status" value="2"/>
</dbReference>
<reference evidence="8 9" key="1">
    <citation type="journal article" date="2018" name="MBio">
        <title>Comparative Genomics Reveals the Core Gene Toolbox for the Fungus-Insect Symbiosis.</title>
        <authorList>
            <person name="Wang Y."/>
            <person name="Stata M."/>
            <person name="Wang W."/>
            <person name="Stajich J.E."/>
            <person name="White M.M."/>
            <person name="Moncalvo J.M."/>
        </authorList>
    </citation>
    <scope>NUCLEOTIDE SEQUENCE [LARGE SCALE GENOMIC DNA]</scope>
    <source>
        <strain evidence="8 9">SC-DP-2</strain>
    </source>
</reference>
<dbReference type="OrthoDB" id="5132116at2759"/>
<evidence type="ECO:0000256" key="6">
    <source>
        <dbReference type="ARBA" id="ARBA00076361"/>
    </source>
</evidence>
<dbReference type="InterPro" id="IPR004000">
    <property type="entry name" value="Actin"/>
</dbReference>
<dbReference type="GO" id="GO:0005869">
    <property type="term" value="C:dynactin complex"/>
    <property type="evidence" value="ECO:0007669"/>
    <property type="project" value="UniProtKB-ARBA"/>
</dbReference>
<proteinExistence type="inferred from homology"/>
<evidence type="ECO:0000256" key="3">
    <source>
        <dbReference type="ARBA" id="ARBA00023212"/>
    </source>
</evidence>
<dbReference type="SMART" id="SM00268">
    <property type="entry name" value="ACTIN"/>
    <property type="match status" value="1"/>
</dbReference>
<keyword evidence="9" id="KW-1185">Reference proteome</keyword>
<evidence type="ECO:0000256" key="7">
    <source>
        <dbReference type="ARBA" id="ARBA00083222"/>
    </source>
</evidence>
<dbReference type="CDD" id="cd10216">
    <property type="entry name" value="ASKHA_NBD_Arp1"/>
    <property type="match status" value="1"/>
</dbReference>
<gene>
    <name evidence="8" type="ORF">BB560_000656</name>
</gene>
<dbReference type="EMBL" id="MBFS01000073">
    <property type="protein sequence ID" value="PVV04832.1"/>
    <property type="molecule type" value="Genomic_DNA"/>
</dbReference>
<evidence type="ECO:0000313" key="9">
    <source>
        <dbReference type="Proteomes" id="UP000245609"/>
    </source>
</evidence>
<dbReference type="Gene3D" id="3.90.640.10">
    <property type="entry name" value="Actin, Chain A, domain 4"/>
    <property type="match status" value="1"/>
</dbReference>
<dbReference type="Proteomes" id="UP000245609">
    <property type="component" value="Unassembled WGS sequence"/>
</dbReference>
<sequence>MSIGIRVPMRSLYGFSRILSVRIIVQSADVWLDGSGSGTIKSGFAGENQPKCFFPSYVGIPKHTKIMAGAVDGNYFVGKKASELRGLLKISYPMEHGIVVNWDDMEKIWSHVYTDELKILPEEHPVLLTEAPLNPETNREAVAQIFFETFNVPAMYISIQAVLSLYASGKTTGMVLDSGDGVSHTVPVVEGFTIPHAIQRIDLAGRDVTDYMKLLLYQAGLRFETTAEHEVVRLIKERCTYVALDIEKEDKEARSLAFAASVAVAEDLSNPQGNQLVPDSYVLPDGKKIKLGQERFYAPEILFRPDIVGLEYPGLHQLILNSVEKSDMDLRKQLLSNIVLSGGTTLTRGFGDRMLYELRNASLSDSKIKIFAPPERRYSTWMGGSILASLSTFKKMWVSSEEYREDPYIIHKKIF</sequence>
<dbReference type="PROSITE" id="PS01132">
    <property type="entry name" value="ACTINS_ACT_LIKE"/>
    <property type="match status" value="1"/>
</dbReference>
<dbReference type="PRINTS" id="PR00190">
    <property type="entry name" value="ACTIN"/>
</dbReference>
<organism evidence="8 9">
    <name type="scientific">Smittium megazygosporum</name>
    <dbReference type="NCBI Taxonomy" id="133381"/>
    <lineage>
        <taxon>Eukaryota</taxon>
        <taxon>Fungi</taxon>
        <taxon>Fungi incertae sedis</taxon>
        <taxon>Zoopagomycota</taxon>
        <taxon>Kickxellomycotina</taxon>
        <taxon>Harpellomycetes</taxon>
        <taxon>Harpellales</taxon>
        <taxon>Legeriomycetaceae</taxon>
        <taxon>Smittium</taxon>
    </lineage>
</organism>
<evidence type="ECO:0000256" key="4">
    <source>
        <dbReference type="ARBA" id="ARBA00038483"/>
    </source>
</evidence>
<evidence type="ECO:0000256" key="2">
    <source>
        <dbReference type="ARBA" id="ARBA00022490"/>
    </source>
</evidence>
<comment type="subcellular location">
    <subcellularLocation>
        <location evidence="1">Cytoplasm</location>
        <location evidence="1">Cytoskeleton</location>
    </subcellularLocation>
</comment>
<dbReference type="STRING" id="133381.A0A2T9ZJU9"/>
<comment type="caution">
    <text evidence="8">The sequence shown here is derived from an EMBL/GenBank/DDBJ whole genome shotgun (WGS) entry which is preliminary data.</text>
</comment>
<dbReference type="AlphaFoldDB" id="A0A2T9ZJU9"/>
<dbReference type="InterPro" id="IPR043129">
    <property type="entry name" value="ATPase_NBD"/>
</dbReference>
<accession>A0A2T9ZJU9</accession>